<accession>A0A6I4NMQ6</accession>
<reference evidence="2 3" key="1">
    <citation type="submission" date="2019-12" db="EMBL/GenBank/DDBJ databases">
        <authorList>
            <person name="Kim Y.S."/>
        </authorList>
    </citation>
    <scope>NUCLEOTIDE SEQUENCE [LARGE SCALE GENOMIC DNA]</scope>
    <source>
        <strain evidence="2 3">GA093</strain>
    </source>
</reference>
<dbReference type="Gene3D" id="1.25.40.390">
    <property type="match status" value="1"/>
</dbReference>
<comment type="caution">
    <text evidence="2">The sequence shown here is derived from an EMBL/GenBank/DDBJ whole genome shotgun (WGS) entry which is preliminary data.</text>
</comment>
<dbReference type="Proteomes" id="UP000471501">
    <property type="component" value="Unassembled WGS sequence"/>
</dbReference>
<evidence type="ECO:0000313" key="3">
    <source>
        <dbReference type="Proteomes" id="UP000471501"/>
    </source>
</evidence>
<organism evidence="2 3">
    <name type="scientific">Flavobacterium hydrocarbonoxydans</name>
    <dbReference type="NCBI Taxonomy" id="2683249"/>
    <lineage>
        <taxon>Bacteria</taxon>
        <taxon>Pseudomonadati</taxon>
        <taxon>Bacteroidota</taxon>
        <taxon>Flavobacteriia</taxon>
        <taxon>Flavobacteriales</taxon>
        <taxon>Flavobacteriaceae</taxon>
        <taxon>Flavobacterium</taxon>
    </lineage>
</organism>
<sequence>MKKIIITSIIALTAALTTVSCDNADFGDTNLSPNDPSVVNTASLLTGAERSMSSILTATEPLNYVQYITNGQYPKETIYDVTNFDYSGTYVSILNNLQEVIKVNQNPATAGTALGNGSNNNQIAVAMILKAYVFQHLTDRWGMVPYSEALKGLDDTFPKFDTQEEIYDGLFKDIDNAVAMIDAGAGPKGDVLFTNKATQMSEWKRFANTLKMNMALRLSKRFPAAGGYAATKFVEAMNAGTIASNAQNLTFPYIADEAYDNPWEDRFETRSDYLVSEPFVNMLIGTGTNMLPQDPRLAKFAEKATNGGGIYNGGVTSVTGNATVANYSYITNSIIKNKTAPAFFYTYAQMTFAKAEAASLGWIPGSAAAFYTEAIKASMAQWGVTAEAADAYVLEFPYVDIKSIAYQKHIALFMQGYEGWNEWRRFGANAVALTVPVGAIGSATIPQRQAYGANVKTLNLANYEAAIAVQGEDKMETKVWWAK</sequence>
<dbReference type="EMBL" id="WSTB01000007">
    <property type="protein sequence ID" value="MWB95401.1"/>
    <property type="molecule type" value="Genomic_DNA"/>
</dbReference>
<dbReference type="SUPFAM" id="SSF48452">
    <property type="entry name" value="TPR-like"/>
    <property type="match status" value="1"/>
</dbReference>
<evidence type="ECO:0000313" key="2">
    <source>
        <dbReference type="EMBL" id="MWB95401.1"/>
    </source>
</evidence>
<dbReference type="AlphaFoldDB" id="A0A6I4NMQ6"/>
<keyword evidence="1" id="KW-0732">Signal</keyword>
<dbReference type="InterPro" id="IPR041662">
    <property type="entry name" value="SusD-like_2"/>
</dbReference>
<dbReference type="Pfam" id="PF12771">
    <property type="entry name" value="SusD-like_2"/>
    <property type="match status" value="1"/>
</dbReference>
<gene>
    <name evidence="2" type="ORF">GON26_13610</name>
</gene>
<protein>
    <submittedName>
        <fullName evidence="2">SusD/RagB family nutrient-binding outer membrane lipoprotein</fullName>
    </submittedName>
</protein>
<dbReference type="PROSITE" id="PS51257">
    <property type="entry name" value="PROKAR_LIPOPROTEIN"/>
    <property type="match status" value="1"/>
</dbReference>
<keyword evidence="3" id="KW-1185">Reference proteome</keyword>
<dbReference type="RefSeq" id="WP_160375325.1">
    <property type="nucleotide sequence ID" value="NZ_WSTB01000007.1"/>
</dbReference>
<feature type="signal peptide" evidence="1">
    <location>
        <begin position="1"/>
        <end position="24"/>
    </location>
</feature>
<proteinExistence type="predicted"/>
<feature type="chain" id="PRO_5026278293" evidence="1">
    <location>
        <begin position="25"/>
        <end position="483"/>
    </location>
</feature>
<keyword evidence="2" id="KW-0449">Lipoprotein</keyword>
<dbReference type="InterPro" id="IPR011990">
    <property type="entry name" value="TPR-like_helical_dom_sf"/>
</dbReference>
<name>A0A6I4NMQ6_9FLAO</name>
<evidence type="ECO:0000256" key="1">
    <source>
        <dbReference type="SAM" id="SignalP"/>
    </source>
</evidence>